<reference evidence="1" key="1">
    <citation type="submission" date="2025-08" db="UniProtKB">
        <authorList>
            <consortium name="Ensembl"/>
        </authorList>
    </citation>
    <scope>IDENTIFICATION</scope>
</reference>
<sequence>LLPLRVSQKAGLVSKNALKSSLIVAGNFHASNICPQKTGTAGVSSVSEECILGANTSADLEDTGCVLSFGDGICFSCLCSDSLIPSL</sequence>
<dbReference type="GeneTree" id="ENSGT00940000172584"/>
<keyword evidence="2" id="KW-1185">Reference proteome</keyword>
<name>A0A8C0JP94_CANLU</name>
<dbReference type="AlphaFoldDB" id="A0A8C0JP94"/>
<evidence type="ECO:0000313" key="2">
    <source>
        <dbReference type="Proteomes" id="UP000694391"/>
    </source>
</evidence>
<reference evidence="1" key="2">
    <citation type="submission" date="2025-09" db="UniProtKB">
        <authorList>
            <consortium name="Ensembl"/>
        </authorList>
    </citation>
    <scope>IDENTIFICATION</scope>
</reference>
<evidence type="ECO:0000313" key="1">
    <source>
        <dbReference type="Ensembl" id="ENSCAFP00020003251.1"/>
    </source>
</evidence>
<proteinExistence type="predicted"/>
<protein>
    <submittedName>
        <fullName evidence="1">Uncharacterized protein</fullName>
    </submittedName>
</protein>
<accession>A0A8C0JP94</accession>
<dbReference type="Proteomes" id="UP000694391">
    <property type="component" value="Unplaced"/>
</dbReference>
<dbReference type="Ensembl" id="ENSCAFT00020003784.1">
    <property type="protein sequence ID" value="ENSCAFP00020003251.1"/>
    <property type="gene ID" value="ENSCAFG00020002771.1"/>
</dbReference>
<organism evidence="1 2">
    <name type="scientific">Canis lupus dingo</name>
    <name type="common">dingo</name>
    <dbReference type="NCBI Taxonomy" id="286419"/>
    <lineage>
        <taxon>Eukaryota</taxon>
        <taxon>Metazoa</taxon>
        <taxon>Chordata</taxon>
        <taxon>Craniata</taxon>
        <taxon>Vertebrata</taxon>
        <taxon>Euteleostomi</taxon>
        <taxon>Mammalia</taxon>
        <taxon>Eutheria</taxon>
        <taxon>Laurasiatheria</taxon>
        <taxon>Carnivora</taxon>
        <taxon>Caniformia</taxon>
        <taxon>Canidae</taxon>
        <taxon>Canis</taxon>
    </lineage>
</organism>